<name>A0A9W4DV21_9ACTN</name>
<keyword evidence="2" id="KW-0472">Membrane</keyword>
<evidence type="ECO:0000313" key="4">
    <source>
        <dbReference type="Proteomes" id="UP001152519"/>
    </source>
</evidence>
<feature type="region of interest" description="Disordered" evidence="1">
    <location>
        <begin position="112"/>
        <end position="180"/>
    </location>
</feature>
<keyword evidence="4" id="KW-1185">Reference proteome</keyword>
<dbReference type="Proteomes" id="UP001152519">
    <property type="component" value="Unassembled WGS sequence"/>
</dbReference>
<feature type="compositionally biased region" description="Basic and acidic residues" evidence="1">
    <location>
        <begin position="163"/>
        <end position="177"/>
    </location>
</feature>
<dbReference type="EMBL" id="CAJSLV010000079">
    <property type="protein sequence ID" value="CAG6396845.1"/>
    <property type="molecule type" value="Genomic_DNA"/>
</dbReference>
<accession>A0A9W4DV21</accession>
<proteinExistence type="predicted"/>
<feature type="transmembrane region" description="Helical" evidence="2">
    <location>
        <begin position="84"/>
        <end position="104"/>
    </location>
</feature>
<feature type="compositionally biased region" description="Low complexity" evidence="1">
    <location>
        <begin position="125"/>
        <end position="143"/>
    </location>
</feature>
<gene>
    <name evidence="3" type="ORF">SCOCK_480015</name>
</gene>
<evidence type="ECO:0000256" key="1">
    <source>
        <dbReference type="SAM" id="MobiDB-lite"/>
    </source>
</evidence>
<dbReference type="RefSeq" id="WP_251495973.1">
    <property type="nucleotide sequence ID" value="NZ_CAJSLV010000079.1"/>
</dbReference>
<organism evidence="3 4">
    <name type="scientific">Actinacidiphila cocklensis</name>
    <dbReference type="NCBI Taxonomy" id="887465"/>
    <lineage>
        <taxon>Bacteria</taxon>
        <taxon>Bacillati</taxon>
        <taxon>Actinomycetota</taxon>
        <taxon>Actinomycetes</taxon>
        <taxon>Kitasatosporales</taxon>
        <taxon>Streptomycetaceae</taxon>
        <taxon>Actinacidiphila</taxon>
    </lineage>
</organism>
<evidence type="ECO:0000256" key="2">
    <source>
        <dbReference type="SAM" id="Phobius"/>
    </source>
</evidence>
<dbReference type="AlphaFoldDB" id="A0A9W4DV21"/>
<evidence type="ECO:0000313" key="3">
    <source>
        <dbReference type="EMBL" id="CAG6396845.1"/>
    </source>
</evidence>
<keyword evidence="2" id="KW-1133">Transmembrane helix</keyword>
<sequence>MSGGRQTGAGRRTSDVERLVDRVAAGQADDPRWSALLRVLTVASRGADVDPEREQAAVIAFRAATTAGPARGVRARRPRSPRAVRALAGGLAAVFALCGVAVAAGTGHLPARGHAAHGGPPPAPVARTTSPAPAPARNGAAPGSTHGPAARTPGPGRSATAEPPEHTRAAAPPRDRSPAAVRSLCRGYLAAVLDGRTPAAQPTDRLQREAGGSRRVAAYCRALLSAVPGGAAK</sequence>
<reference evidence="3" key="1">
    <citation type="submission" date="2021-05" db="EMBL/GenBank/DDBJ databases">
        <authorList>
            <person name="Arsene-Ploetze F."/>
        </authorList>
    </citation>
    <scope>NUCLEOTIDE SEQUENCE</scope>
    <source>
        <strain evidence="3">DSM 42138</strain>
    </source>
</reference>
<protein>
    <submittedName>
        <fullName evidence="3">Uncharacterized protein</fullName>
    </submittedName>
</protein>
<keyword evidence="2" id="KW-0812">Transmembrane</keyword>
<comment type="caution">
    <text evidence="3">The sequence shown here is derived from an EMBL/GenBank/DDBJ whole genome shotgun (WGS) entry which is preliminary data.</text>
</comment>